<dbReference type="Pfam" id="PF08734">
    <property type="entry name" value="GYD"/>
    <property type="match status" value="1"/>
</dbReference>
<name>A0ABV9VZL8_9ACTN</name>
<dbReference type="InterPro" id="IPR014845">
    <property type="entry name" value="GYD/TTHA1554"/>
</dbReference>
<evidence type="ECO:0000313" key="1">
    <source>
        <dbReference type="EMBL" id="MFC5001753.1"/>
    </source>
</evidence>
<dbReference type="RefSeq" id="WP_380119148.1">
    <property type="nucleotide sequence ID" value="NZ_JBHSIU010000037.1"/>
</dbReference>
<comment type="caution">
    <text evidence="1">The sequence shown here is derived from an EMBL/GenBank/DDBJ whole genome shotgun (WGS) entry which is preliminary data.</text>
</comment>
<keyword evidence="2" id="KW-1185">Reference proteome</keyword>
<sequence>MLPYGRWPRLGMPAASFGALLQDHVARTALADALVMATESRPPFLERVAHISIVEATSMERFCRRLSDRSGRCSPATTLVREGVISMPRFLIEATYTLDGLRGLMQDGGSGRVEAAGKMAESVGGHLESFDFTFGEQDTHVICELPDNKSAAAVAFAIGASGGATTRTVVLLSPAEVDQAVRQAVEYRAPGA</sequence>
<organism evidence="1 2">
    <name type="scientific">Dactylosporangium cerinum</name>
    <dbReference type="NCBI Taxonomy" id="1434730"/>
    <lineage>
        <taxon>Bacteria</taxon>
        <taxon>Bacillati</taxon>
        <taxon>Actinomycetota</taxon>
        <taxon>Actinomycetes</taxon>
        <taxon>Micromonosporales</taxon>
        <taxon>Micromonosporaceae</taxon>
        <taxon>Dactylosporangium</taxon>
    </lineage>
</organism>
<dbReference type="EMBL" id="JBHSIU010000037">
    <property type="protein sequence ID" value="MFC5001753.1"/>
    <property type="molecule type" value="Genomic_DNA"/>
</dbReference>
<protein>
    <submittedName>
        <fullName evidence="1">GYD domain-containing protein</fullName>
    </submittedName>
</protein>
<proteinExistence type="predicted"/>
<gene>
    <name evidence="1" type="ORF">ACFPIJ_28430</name>
</gene>
<reference evidence="2" key="1">
    <citation type="journal article" date="2019" name="Int. J. Syst. Evol. Microbiol.">
        <title>The Global Catalogue of Microorganisms (GCM) 10K type strain sequencing project: providing services to taxonomists for standard genome sequencing and annotation.</title>
        <authorList>
            <consortium name="The Broad Institute Genomics Platform"/>
            <consortium name="The Broad Institute Genome Sequencing Center for Infectious Disease"/>
            <person name="Wu L."/>
            <person name="Ma J."/>
        </authorList>
    </citation>
    <scope>NUCLEOTIDE SEQUENCE [LARGE SCALE GENOMIC DNA]</scope>
    <source>
        <strain evidence="2">CGMCC 4.7152</strain>
    </source>
</reference>
<accession>A0ABV9VZL8</accession>
<evidence type="ECO:0000313" key="2">
    <source>
        <dbReference type="Proteomes" id="UP001595912"/>
    </source>
</evidence>
<dbReference type="Proteomes" id="UP001595912">
    <property type="component" value="Unassembled WGS sequence"/>
</dbReference>